<dbReference type="PANTHER" id="PTHR23421">
    <property type="entry name" value="BETA-GALACTOSIDASE RELATED"/>
    <property type="match status" value="1"/>
</dbReference>
<proteinExistence type="predicted"/>
<dbReference type="InterPro" id="IPR001944">
    <property type="entry name" value="Glycoside_Hdrlase_35"/>
</dbReference>
<sequence>MKAACCALSSTTILLMSTVFFTLTFSESVLARNDSRNFWIDYENNTFVKDGQPFRYISGSFHYFRTVEQKWDDILRKFRLCGLNAVQTYVEWASHQPTSAQNYTFDGNLNVFKFLDLAQKNNLSVILRPGPYIDAERDM</sequence>
<evidence type="ECO:0000313" key="3">
    <source>
        <dbReference type="EMBL" id="CAG7733248.1"/>
    </source>
</evidence>
<keyword evidence="4" id="KW-1185">Reference proteome</keyword>
<name>A0A8J2P029_9HEXA</name>
<dbReference type="EMBL" id="CAJVCH010245560">
    <property type="protein sequence ID" value="CAG7733248.1"/>
    <property type="molecule type" value="Genomic_DNA"/>
</dbReference>
<feature type="signal peptide" evidence="1">
    <location>
        <begin position="1"/>
        <end position="31"/>
    </location>
</feature>
<evidence type="ECO:0000259" key="2">
    <source>
        <dbReference type="Pfam" id="PF01301"/>
    </source>
</evidence>
<evidence type="ECO:0000313" key="4">
    <source>
        <dbReference type="Proteomes" id="UP000708208"/>
    </source>
</evidence>
<feature type="domain" description="Glycoside hydrolase 35 catalytic" evidence="2">
    <location>
        <begin position="46"/>
        <end position="139"/>
    </location>
</feature>
<dbReference type="AlphaFoldDB" id="A0A8J2P029"/>
<dbReference type="OrthoDB" id="1657402at2759"/>
<dbReference type="InterPro" id="IPR031330">
    <property type="entry name" value="Gly_Hdrlase_35_cat"/>
</dbReference>
<gene>
    <name evidence="3" type="ORF">AFUS01_LOCUS21702</name>
</gene>
<dbReference type="GO" id="GO:0004553">
    <property type="term" value="F:hydrolase activity, hydrolyzing O-glycosyl compounds"/>
    <property type="evidence" value="ECO:0007669"/>
    <property type="project" value="InterPro"/>
</dbReference>
<keyword evidence="1" id="KW-0732">Signal</keyword>
<organism evidence="3 4">
    <name type="scientific">Allacma fusca</name>
    <dbReference type="NCBI Taxonomy" id="39272"/>
    <lineage>
        <taxon>Eukaryota</taxon>
        <taxon>Metazoa</taxon>
        <taxon>Ecdysozoa</taxon>
        <taxon>Arthropoda</taxon>
        <taxon>Hexapoda</taxon>
        <taxon>Collembola</taxon>
        <taxon>Symphypleona</taxon>
        <taxon>Sminthuridae</taxon>
        <taxon>Allacma</taxon>
    </lineage>
</organism>
<dbReference type="Proteomes" id="UP000708208">
    <property type="component" value="Unassembled WGS sequence"/>
</dbReference>
<protein>
    <recommendedName>
        <fullName evidence="2">Glycoside hydrolase 35 catalytic domain-containing protein</fullName>
    </recommendedName>
</protein>
<reference evidence="3" key="1">
    <citation type="submission" date="2021-06" db="EMBL/GenBank/DDBJ databases">
        <authorList>
            <person name="Hodson N. C."/>
            <person name="Mongue J. A."/>
            <person name="Jaron S. K."/>
        </authorList>
    </citation>
    <scope>NUCLEOTIDE SEQUENCE</scope>
</reference>
<accession>A0A8J2P029</accession>
<feature type="non-terminal residue" evidence="3">
    <location>
        <position position="1"/>
    </location>
</feature>
<feature type="chain" id="PRO_5035210197" description="Glycoside hydrolase 35 catalytic domain-containing protein" evidence="1">
    <location>
        <begin position="32"/>
        <end position="139"/>
    </location>
</feature>
<comment type="caution">
    <text evidence="3">The sequence shown here is derived from an EMBL/GenBank/DDBJ whole genome shotgun (WGS) entry which is preliminary data.</text>
</comment>
<dbReference type="Pfam" id="PF01301">
    <property type="entry name" value="Glyco_hydro_35"/>
    <property type="match status" value="1"/>
</dbReference>
<evidence type="ECO:0000256" key="1">
    <source>
        <dbReference type="SAM" id="SignalP"/>
    </source>
</evidence>
<dbReference type="GO" id="GO:0005975">
    <property type="term" value="P:carbohydrate metabolic process"/>
    <property type="evidence" value="ECO:0007669"/>
    <property type="project" value="InterPro"/>
</dbReference>